<feature type="compositionally biased region" description="Polar residues" evidence="3">
    <location>
        <begin position="1"/>
        <end position="11"/>
    </location>
</feature>
<evidence type="ECO:0000313" key="5">
    <source>
        <dbReference type="EMBL" id="KAH8101889.1"/>
    </source>
</evidence>
<dbReference type="Proteomes" id="UP000813824">
    <property type="component" value="Unassembled WGS sequence"/>
</dbReference>
<dbReference type="OrthoDB" id="1431247at2759"/>
<evidence type="ECO:0000256" key="2">
    <source>
        <dbReference type="RuleBase" id="RU003616"/>
    </source>
</evidence>
<dbReference type="PROSITE" id="PS01031">
    <property type="entry name" value="SHSP"/>
    <property type="match status" value="1"/>
</dbReference>
<proteinExistence type="inferred from homology"/>
<evidence type="ECO:0000259" key="4">
    <source>
        <dbReference type="PROSITE" id="PS01031"/>
    </source>
</evidence>
<evidence type="ECO:0000256" key="1">
    <source>
        <dbReference type="PROSITE-ProRule" id="PRU00285"/>
    </source>
</evidence>
<dbReference type="AlphaFoldDB" id="A0A8K0UQV0"/>
<feature type="compositionally biased region" description="Polar residues" evidence="3">
    <location>
        <begin position="112"/>
        <end position="128"/>
    </location>
</feature>
<feature type="compositionally biased region" description="Low complexity" evidence="3">
    <location>
        <begin position="97"/>
        <end position="111"/>
    </location>
</feature>
<protein>
    <recommendedName>
        <fullName evidence="4">SHSP domain-containing protein</fullName>
    </recommendedName>
</protein>
<comment type="caution">
    <text evidence="5">The sequence shown here is derived from an EMBL/GenBank/DDBJ whole genome shotgun (WGS) entry which is preliminary data.</text>
</comment>
<evidence type="ECO:0000313" key="6">
    <source>
        <dbReference type="Proteomes" id="UP000813824"/>
    </source>
</evidence>
<dbReference type="Gene3D" id="2.60.40.790">
    <property type="match status" value="1"/>
</dbReference>
<dbReference type="EMBL" id="JAEVFJ010000011">
    <property type="protein sequence ID" value="KAH8101889.1"/>
    <property type="molecule type" value="Genomic_DNA"/>
</dbReference>
<name>A0A8K0UQV0_9AGAR</name>
<dbReference type="InterPro" id="IPR008978">
    <property type="entry name" value="HSP20-like_chaperone"/>
</dbReference>
<feature type="region of interest" description="Disordered" evidence="3">
    <location>
        <begin position="92"/>
        <end position="183"/>
    </location>
</feature>
<organism evidence="5 6">
    <name type="scientific">Cristinia sonorae</name>
    <dbReference type="NCBI Taxonomy" id="1940300"/>
    <lineage>
        <taxon>Eukaryota</taxon>
        <taxon>Fungi</taxon>
        <taxon>Dikarya</taxon>
        <taxon>Basidiomycota</taxon>
        <taxon>Agaricomycotina</taxon>
        <taxon>Agaricomycetes</taxon>
        <taxon>Agaricomycetidae</taxon>
        <taxon>Agaricales</taxon>
        <taxon>Pleurotineae</taxon>
        <taxon>Stephanosporaceae</taxon>
        <taxon>Cristinia</taxon>
    </lineage>
</organism>
<sequence length="435" mass="47092">MSYYSNPSTPQMWDVDNPVVHGSASISPEALQQPMPLQPQYHHQAQSDPPEQASTPSTSTAYQPPPTIQLQEQPQHSNLLRFDNLDETHFQQMQENPPRSSTRSSSRKPSSLRVNVDQSRPSPASSLGPSRVPHGSRQHGQVSHPYRRRSDGAGSSAAGGVRTQTGPRRVHEGGGGSEQPRHVEFHERQSRLGVGSDNALVGLLPPMVGSGMGTATASCPALHTWRVGQPSVASHVAQPQLRERSVSGGSYQAAEPTSPEAPSPAPIQTPGSAHTPAGPMFSPQMTSPDFFPPSVPQVSRASSMPPPPPVQRMSSEPVKHYSIRTDVHYDAFTNQMTAMLELPGLKKSDLKISMSVCPYSRVRQVTISGRSFPRFADSGYTVKERRFGAFSRTVVVPPDTKPGDVEAIMEDGILLLRVPGGSPAQHEYQQEIAIL</sequence>
<feature type="region of interest" description="Disordered" evidence="3">
    <location>
        <begin position="1"/>
        <end position="75"/>
    </location>
</feature>
<accession>A0A8K0UQV0</accession>
<reference evidence="5" key="1">
    <citation type="journal article" date="2021" name="New Phytol.">
        <title>Evolutionary innovations through gain and loss of genes in the ectomycorrhizal Boletales.</title>
        <authorList>
            <person name="Wu G."/>
            <person name="Miyauchi S."/>
            <person name="Morin E."/>
            <person name="Kuo A."/>
            <person name="Drula E."/>
            <person name="Varga T."/>
            <person name="Kohler A."/>
            <person name="Feng B."/>
            <person name="Cao Y."/>
            <person name="Lipzen A."/>
            <person name="Daum C."/>
            <person name="Hundley H."/>
            <person name="Pangilinan J."/>
            <person name="Johnson J."/>
            <person name="Barry K."/>
            <person name="LaButti K."/>
            <person name="Ng V."/>
            <person name="Ahrendt S."/>
            <person name="Min B."/>
            <person name="Choi I.G."/>
            <person name="Park H."/>
            <person name="Plett J.M."/>
            <person name="Magnuson J."/>
            <person name="Spatafora J.W."/>
            <person name="Nagy L.G."/>
            <person name="Henrissat B."/>
            <person name="Grigoriev I.V."/>
            <person name="Yang Z.L."/>
            <person name="Xu J."/>
            <person name="Martin F.M."/>
        </authorList>
    </citation>
    <scope>NUCLEOTIDE SEQUENCE</scope>
    <source>
        <strain evidence="5">KKN 215</strain>
    </source>
</reference>
<feature type="domain" description="SHSP" evidence="4">
    <location>
        <begin position="318"/>
        <end position="435"/>
    </location>
</feature>
<dbReference type="InterPro" id="IPR002068">
    <property type="entry name" value="A-crystallin/Hsp20_dom"/>
</dbReference>
<evidence type="ECO:0000256" key="3">
    <source>
        <dbReference type="SAM" id="MobiDB-lite"/>
    </source>
</evidence>
<dbReference type="Pfam" id="PF00011">
    <property type="entry name" value="HSP20"/>
    <property type="match status" value="1"/>
</dbReference>
<comment type="similarity">
    <text evidence="1 2">Belongs to the small heat shock protein (HSP20) family.</text>
</comment>
<dbReference type="CDD" id="cd06464">
    <property type="entry name" value="ACD_sHsps-like"/>
    <property type="match status" value="1"/>
</dbReference>
<gene>
    <name evidence="5" type="ORF">BXZ70DRAFT_1007128</name>
</gene>
<dbReference type="SUPFAM" id="SSF49764">
    <property type="entry name" value="HSP20-like chaperones"/>
    <property type="match status" value="1"/>
</dbReference>
<feature type="region of interest" description="Disordered" evidence="3">
    <location>
        <begin position="233"/>
        <end position="315"/>
    </location>
</feature>
<keyword evidence="6" id="KW-1185">Reference proteome</keyword>
<feature type="compositionally biased region" description="Polar residues" evidence="3">
    <location>
        <begin position="41"/>
        <end position="75"/>
    </location>
</feature>